<name>A0ABN8QS39_9CNID</name>
<accession>A0ABN8QS39</accession>
<organism evidence="1 2">
    <name type="scientific">Porites evermanni</name>
    <dbReference type="NCBI Taxonomy" id="104178"/>
    <lineage>
        <taxon>Eukaryota</taxon>
        <taxon>Metazoa</taxon>
        <taxon>Cnidaria</taxon>
        <taxon>Anthozoa</taxon>
        <taxon>Hexacorallia</taxon>
        <taxon>Scleractinia</taxon>
        <taxon>Fungiina</taxon>
        <taxon>Poritidae</taxon>
        <taxon>Porites</taxon>
    </lineage>
</organism>
<protein>
    <submittedName>
        <fullName evidence="1">Uncharacterized protein</fullName>
    </submittedName>
</protein>
<dbReference type="Proteomes" id="UP001159427">
    <property type="component" value="Unassembled WGS sequence"/>
</dbReference>
<keyword evidence="2" id="KW-1185">Reference proteome</keyword>
<sequence>SLRDHLIISAYTLEEFACIDSVLPDMRSRIFSKTLIVKAKMMPTLFKDGDPQKPPTLSPIAKDVSPNILSGEERVQTFLYSNFGGIDLEKLYRAASECYTELLTGSIFLSVSEPKLEGLTRANQVSEIKDAILLDDPDENE</sequence>
<evidence type="ECO:0000313" key="1">
    <source>
        <dbReference type="EMBL" id="CAH3167854.1"/>
    </source>
</evidence>
<feature type="non-terminal residue" evidence="1">
    <location>
        <position position="1"/>
    </location>
</feature>
<reference evidence="1 2" key="1">
    <citation type="submission" date="2022-05" db="EMBL/GenBank/DDBJ databases">
        <authorList>
            <consortium name="Genoscope - CEA"/>
            <person name="William W."/>
        </authorList>
    </citation>
    <scope>NUCLEOTIDE SEQUENCE [LARGE SCALE GENOMIC DNA]</scope>
</reference>
<gene>
    <name evidence="1" type="ORF">PEVE_00006294</name>
</gene>
<dbReference type="EMBL" id="CALNXI010001402">
    <property type="protein sequence ID" value="CAH3167854.1"/>
    <property type="molecule type" value="Genomic_DNA"/>
</dbReference>
<comment type="caution">
    <text evidence="1">The sequence shown here is derived from an EMBL/GenBank/DDBJ whole genome shotgun (WGS) entry which is preliminary data.</text>
</comment>
<evidence type="ECO:0000313" key="2">
    <source>
        <dbReference type="Proteomes" id="UP001159427"/>
    </source>
</evidence>
<proteinExistence type="predicted"/>